<dbReference type="PANTHER" id="PTHR47357:SF1">
    <property type="entry name" value="SPINDLE POLE BODY COMPONENT 110"/>
    <property type="match status" value="1"/>
</dbReference>
<evidence type="ECO:0000259" key="3">
    <source>
        <dbReference type="Pfam" id="PF06771"/>
    </source>
</evidence>
<dbReference type="PANTHER" id="PTHR47357">
    <property type="entry name" value="COP1-INTERACTIVE PROTEIN 1"/>
    <property type="match status" value="1"/>
</dbReference>
<sequence>MSYRNPKYKNTDVSAGTVQNLLQTINNMSQRCRGQANTEDIIQRVRSIILMYRPHLANRIDLQLPELTMEALMPNSMNANQITHNFNYKYDYNSNVPNAYNPFLPPPQQPMQMPNASQQQPTPLQSFTINAAPPPPTTTAAPTVAESSTTLQPPPPAPTTAAVPTTTTTVVSLPSIDQSDLASLNVLYVNAQRTPSVTTYKQLLRQIVYLVRKYVRYEQITLSLELLETFDSIQINNDIDELLLCIERETGWALPNGPNVCRLISFLISSFCRIIAKITKQELVLSAIKTEERLRAVMSEIEVAVVNVINAPPPAPVPQQPIQTYTPEVEALKNQQIELLKNTIEQQQIEITRLQTKQTMLQQQYDSAESKSMILNNVNEKLRIFYRSHVGSAPPADDQQFVGNLIQYFENLETSNAQAITNVNQQNELLSQQTQSYNQMQQQYNELRQQYNQVESTYKDTINQLTQNINEKDSYIASVDLKLSSFEDAQSQLRAAQTKNTELQSQVKSINDKYNNILEEYKALKKKTGAIKPIRKVKAMRRPDAQTINSKLIAETQQLLNDQKVKNQQMQEIKNRYNENIESTTKVIEIIKNELQKTRLQVESLISNQAALSVLDFKALNKKSTQNLADEVSLLRAENQAVKETCNMELNRESIILQERLEDSKVNISNKIDKLIEQVAPLQNRIEQSAADIEEFKTRIETMARKEAIRPK</sequence>
<evidence type="ECO:0000256" key="2">
    <source>
        <dbReference type="SAM" id="MobiDB-lite"/>
    </source>
</evidence>
<organism evidence="4">
    <name type="scientific">Spodoptera frugiperda nuclear polyhedrosis virus</name>
    <name type="common">SfNPV</name>
    <dbReference type="NCBI Taxonomy" id="10455"/>
    <lineage>
        <taxon>Viruses</taxon>
        <taxon>Viruses incertae sedis</taxon>
        <taxon>Naldaviricetes</taxon>
        <taxon>Lefavirales</taxon>
        <taxon>Baculoviridae</taxon>
        <taxon>Alphabaculovirus</taxon>
        <taxon>Alphabaculovirus spofrugiperdae</taxon>
    </lineage>
</organism>
<keyword evidence="1" id="KW-0175">Coiled coil</keyword>
<feature type="compositionally biased region" description="Low complexity" evidence="2">
    <location>
        <begin position="138"/>
        <end position="151"/>
    </location>
</feature>
<reference evidence="4" key="1">
    <citation type="submission" date="2019-02" db="EMBL/GenBank/DDBJ databases">
        <title>Genetic diversity of Spodoptera frugiperda multiple nucleopolyhedovirus and pathogenicity against corn- and rice-strain S. frugiperda larvae.</title>
        <authorList>
            <person name="Harrison R.L."/>
            <person name="Rowley D.L."/>
            <person name="Popham H.J."/>
        </authorList>
    </citation>
    <scope>NUCLEOTIDE SEQUENCE</scope>
    <source>
        <strain evidence="4">IIBBL BCIPV 281</strain>
    </source>
</reference>
<feature type="domain" description="Viral desmoplakin N-terminal" evidence="3">
    <location>
        <begin position="7"/>
        <end position="93"/>
    </location>
</feature>
<feature type="coiled-coil region" evidence="1">
    <location>
        <begin position="658"/>
        <end position="706"/>
    </location>
</feature>
<accession>A0A7G3W7E7</accession>
<dbReference type="GO" id="GO:0005200">
    <property type="term" value="F:structural constituent of cytoskeleton"/>
    <property type="evidence" value="ECO:0007669"/>
    <property type="project" value="TreeGrafter"/>
</dbReference>
<feature type="coiled-coil region" evidence="1">
    <location>
        <begin position="553"/>
        <end position="608"/>
    </location>
</feature>
<feature type="coiled-coil region" evidence="1">
    <location>
        <begin position="423"/>
        <end position="527"/>
    </location>
</feature>
<feature type="coiled-coil region" evidence="1">
    <location>
        <begin position="337"/>
        <end position="371"/>
    </location>
</feature>
<protein>
    <submittedName>
        <fullName evidence="4">Desmoplakin</fullName>
    </submittedName>
</protein>
<dbReference type="EMBL" id="MK503923">
    <property type="protein sequence ID" value="QED40004.1"/>
    <property type="molecule type" value="Genomic_DNA"/>
</dbReference>
<name>A0A7G3W7E7_NPVSF</name>
<evidence type="ECO:0000313" key="4">
    <source>
        <dbReference type="EMBL" id="QED40004.1"/>
    </source>
</evidence>
<organismHost>
    <name type="scientific">Lepidoptera</name>
    <name type="common">moths &amp; butterflies</name>
    <dbReference type="NCBI Taxonomy" id="7088"/>
</organismHost>
<dbReference type="Pfam" id="PF06771">
    <property type="entry name" value="Desmo_N"/>
    <property type="match status" value="1"/>
</dbReference>
<evidence type="ECO:0000256" key="1">
    <source>
        <dbReference type="SAM" id="Coils"/>
    </source>
</evidence>
<feature type="region of interest" description="Disordered" evidence="2">
    <location>
        <begin position="132"/>
        <end position="162"/>
    </location>
</feature>
<proteinExistence type="predicted"/>
<dbReference type="InterPro" id="IPR009615">
    <property type="entry name" value="Desmo_N"/>
</dbReference>